<dbReference type="Proteomes" id="UP000237640">
    <property type="component" value="Unassembled WGS sequence"/>
</dbReference>
<keyword evidence="2" id="KW-1185">Reference proteome</keyword>
<evidence type="ECO:0008006" key="3">
    <source>
        <dbReference type="Google" id="ProtNLM"/>
    </source>
</evidence>
<dbReference type="RefSeq" id="WP_106143195.1">
    <property type="nucleotide sequence ID" value="NZ_PVYX01000001.1"/>
</dbReference>
<reference evidence="1 2" key="1">
    <citation type="submission" date="2018-03" db="EMBL/GenBank/DDBJ databases">
        <title>Genomic Encyclopedia of Archaeal and Bacterial Type Strains, Phase II (KMG-II): from individual species to whole genera.</title>
        <authorList>
            <person name="Goeker M."/>
        </authorList>
    </citation>
    <scope>NUCLEOTIDE SEQUENCE [LARGE SCALE GENOMIC DNA]</scope>
    <source>
        <strain evidence="1 2">DSM 25027</strain>
    </source>
</reference>
<accession>A0A2T0MF47</accession>
<proteinExistence type="predicted"/>
<comment type="caution">
    <text evidence="1">The sequence shown here is derived from an EMBL/GenBank/DDBJ whole genome shotgun (WGS) entry which is preliminary data.</text>
</comment>
<gene>
    <name evidence="1" type="ORF">CLV81_0193</name>
</gene>
<protein>
    <recommendedName>
        <fullName evidence="3">Lipocalin-like protein</fullName>
    </recommendedName>
</protein>
<organism evidence="1 2">
    <name type="scientific">Flagellimonas meridianipacifica</name>
    <dbReference type="NCBI Taxonomy" id="1080225"/>
    <lineage>
        <taxon>Bacteria</taxon>
        <taxon>Pseudomonadati</taxon>
        <taxon>Bacteroidota</taxon>
        <taxon>Flavobacteriia</taxon>
        <taxon>Flavobacteriales</taxon>
        <taxon>Flavobacteriaceae</taxon>
        <taxon>Flagellimonas</taxon>
    </lineage>
</organism>
<sequence length="168" mass="19521">MTKQTIYIVSLSLLVMWACKKDDQSSQQVNLLFNENNLAGDWQRIAEFRGQPNDSLGILEPLEDLFAQFENCRKDDIIRYVKGDEQEDNRYFWGIGEIACHSQISKTFTEIGTWSLEESGKLSHVNSNTSEYHIVIQLNAQQLLVRSELDKDDNGDTTFEFTEYERIR</sequence>
<evidence type="ECO:0000313" key="2">
    <source>
        <dbReference type="Proteomes" id="UP000237640"/>
    </source>
</evidence>
<dbReference type="OrthoDB" id="1179829at2"/>
<dbReference type="AlphaFoldDB" id="A0A2T0MF47"/>
<evidence type="ECO:0000313" key="1">
    <source>
        <dbReference type="EMBL" id="PRX56201.1"/>
    </source>
</evidence>
<dbReference type="EMBL" id="PVYX01000001">
    <property type="protein sequence ID" value="PRX56201.1"/>
    <property type="molecule type" value="Genomic_DNA"/>
</dbReference>
<name>A0A2T0MF47_9FLAO</name>